<evidence type="ECO:0000256" key="4">
    <source>
        <dbReference type="ARBA" id="ARBA00023274"/>
    </source>
</evidence>
<dbReference type="Pfam" id="PF01386">
    <property type="entry name" value="Ribosomal_L25p"/>
    <property type="match status" value="1"/>
</dbReference>
<dbReference type="InterPro" id="IPR020930">
    <property type="entry name" value="Ribosomal_uL5_bac-type"/>
</dbReference>
<dbReference type="InterPro" id="IPR020056">
    <property type="entry name" value="Rbsml_bL25/Gln-tRNA_synth_N"/>
</dbReference>
<evidence type="ECO:0000313" key="9">
    <source>
        <dbReference type="Proteomes" id="UP000811899"/>
    </source>
</evidence>
<dbReference type="RefSeq" id="WP_214172846.1">
    <property type="nucleotide sequence ID" value="NZ_JAHCVJ010000008.1"/>
</dbReference>
<evidence type="ECO:0000259" key="7">
    <source>
        <dbReference type="Pfam" id="PF14693"/>
    </source>
</evidence>
<evidence type="ECO:0000259" key="6">
    <source>
        <dbReference type="Pfam" id="PF01386"/>
    </source>
</evidence>
<comment type="caution">
    <text evidence="8">The sequence shown here is derived from an EMBL/GenBank/DDBJ whole genome shotgun (WGS) entry which is preliminary data.</text>
</comment>
<dbReference type="SUPFAM" id="SSF50715">
    <property type="entry name" value="Ribosomal protein L25-like"/>
    <property type="match status" value="1"/>
</dbReference>
<comment type="function">
    <text evidence="5">This is one of the proteins that binds to the 5S RNA in the ribosome where it forms part of the central protuberance.</text>
</comment>
<dbReference type="InterPro" id="IPR037121">
    <property type="entry name" value="Ribosomal_bL25_C"/>
</dbReference>
<keyword evidence="4 5" id="KW-0687">Ribonucleoprotein</keyword>
<sequence length="194" mass="20564">MAQNEITLQPRTQSGKNGCRQLRAQGLIPGVVYGKGIESTSVTLHPKELGAALSGQSGQNTLLTIKGCGSLDGSLVIVTDLLKDPIKRNVKHVDFHKLDMADKIRVHVPVKLVGTAIGVKEGGMLDFPTHSLDIECLPGQIPESIEVDITDLTIGHSIHVSDLKLTQGVKVLLDGRASIVSILGKAKEDAPAAE</sequence>
<dbReference type="AlphaFoldDB" id="A0AAW4LCE6"/>
<dbReference type="EMBL" id="JAHCVJ010000008">
    <property type="protein sequence ID" value="MBT0666081.1"/>
    <property type="molecule type" value="Genomic_DNA"/>
</dbReference>
<dbReference type="CDD" id="cd00495">
    <property type="entry name" value="Ribosomal_L25_TL5_CTC"/>
    <property type="match status" value="1"/>
</dbReference>
<evidence type="ECO:0000313" key="8">
    <source>
        <dbReference type="EMBL" id="MBT0666081.1"/>
    </source>
</evidence>
<keyword evidence="9" id="KW-1185">Reference proteome</keyword>
<feature type="domain" description="Large ribosomal subunit protein bL25 beta" evidence="7">
    <location>
        <begin position="103"/>
        <end position="183"/>
    </location>
</feature>
<dbReference type="GO" id="GO:0003735">
    <property type="term" value="F:structural constituent of ribosome"/>
    <property type="evidence" value="ECO:0007669"/>
    <property type="project" value="InterPro"/>
</dbReference>
<keyword evidence="2 5" id="KW-0694">RNA-binding</keyword>
<dbReference type="InterPro" id="IPR029751">
    <property type="entry name" value="Ribosomal_L25_dom"/>
</dbReference>
<accession>A0AAW4LCE6</accession>
<dbReference type="GO" id="GO:0022625">
    <property type="term" value="C:cytosolic large ribosomal subunit"/>
    <property type="evidence" value="ECO:0007669"/>
    <property type="project" value="TreeGrafter"/>
</dbReference>
<reference evidence="8 9" key="1">
    <citation type="submission" date="2021-05" db="EMBL/GenBank/DDBJ databases">
        <title>The draft genome of Geobacter pelophilus DSM 12255.</title>
        <authorList>
            <person name="Xu Z."/>
            <person name="Masuda Y."/>
            <person name="Itoh H."/>
            <person name="Senoo K."/>
        </authorList>
    </citation>
    <scope>NUCLEOTIDE SEQUENCE [LARGE SCALE GENOMIC DNA]</scope>
    <source>
        <strain evidence="8 9">DSM 12255</strain>
    </source>
</reference>
<dbReference type="Pfam" id="PF14693">
    <property type="entry name" value="Ribosomal_TL5_C"/>
    <property type="match status" value="1"/>
</dbReference>
<dbReference type="PANTHER" id="PTHR33284:SF1">
    <property type="entry name" value="RIBOSOMAL PROTEIN L25_GLN-TRNA SYNTHETASE, ANTI-CODON-BINDING DOMAIN-CONTAINING PROTEIN"/>
    <property type="match status" value="1"/>
</dbReference>
<comment type="subunit">
    <text evidence="5">Part of the 50S ribosomal subunit; part of the 5S rRNA/L5/L18/L25 subcomplex. Contacts the 5S rRNA. Binds to the 5S rRNA independently of L5 and L18.</text>
</comment>
<keyword evidence="3 5" id="KW-0689">Ribosomal protein</keyword>
<dbReference type="GO" id="GO:0008097">
    <property type="term" value="F:5S rRNA binding"/>
    <property type="evidence" value="ECO:0007669"/>
    <property type="project" value="InterPro"/>
</dbReference>
<dbReference type="NCBIfam" id="TIGR00731">
    <property type="entry name" value="bL25_bact_ctc"/>
    <property type="match status" value="1"/>
</dbReference>
<dbReference type="Proteomes" id="UP000811899">
    <property type="component" value="Unassembled WGS sequence"/>
</dbReference>
<protein>
    <recommendedName>
        <fullName evidence="5">Large ribosomal subunit protein bL25</fullName>
    </recommendedName>
    <alternativeName>
        <fullName evidence="5">General stress protein CTC</fullName>
    </alternativeName>
</protein>
<comment type="similarity">
    <text evidence="5">Belongs to the bacterial ribosomal protein bL25 family. CTC subfamily.</text>
</comment>
<evidence type="ECO:0000256" key="5">
    <source>
        <dbReference type="HAMAP-Rule" id="MF_01334"/>
    </source>
</evidence>
<dbReference type="InterPro" id="IPR001021">
    <property type="entry name" value="Ribosomal_bL25_long"/>
</dbReference>
<evidence type="ECO:0000256" key="2">
    <source>
        <dbReference type="ARBA" id="ARBA00022884"/>
    </source>
</evidence>
<evidence type="ECO:0000256" key="3">
    <source>
        <dbReference type="ARBA" id="ARBA00022980"/>
    </source>
</evidence>
<dbReference type="InterPro" id="IPR020057">
    <property type="entry name" value="Ribosomal_bL25_b-dom"/>
</dbReference>
<keyword evidence="1 5" id="KW-0699">rRNA-binding</keyword>
<dbReference type="PANTHER" id="PTHR33284">
    <property type="entry name" value="RIBOSOMAL PROTEIN L25/GLN-TRNA SYNTHETASE, ANTI-CODON-BINDING DOMAIN-CONTAINING PROTEIN"/>
    <property type="match status" value="1"/>
</dbReference>
<name>A0AAW4LCE6_9BACT</name>
<evidence type="ECO:0000256" key="1">
    <source>
        <dbReference type="ARBA" id="ARBA00022730"/>
    </source>
</evidence>
<organism evidence="8 9">
    <name type="scientific">Geoanaerobacter pelophilus</name>
    <dbReference type="NCBI Taxonomy" id="60036"/>
    <lineage>
        <taxon>Bacteria</taxon>
        <taxon>Pseudomonadati</taxon>
        <taxon>Thermodesulfobacteriota</taxon>
        <taxon>Desulfuromonadia</taxon>
        <taxon>Geobacterales</taxon>
        <taxon>Geobacteraceae</taxon>
        <taxon>Geoanaerobacter</taxon>
    </lineage>
</organism>
<proteinExistence type="inferred from homology"/>
<dbReference type="InterPro" id="IPR011035">
    <property type="entry name" value="Ribosomal_bL25/Gln-tRNA_synth"/>
</dbReference>
<dbReference type="GO" id="GO:0006412">
    <property type="term" value="P:translation"/>
    <property type="evidence" value="ECO:0007669"/>
    <property type="project" value="UniProtKB-UniRule"/>
</dbReference>
<feature type="domain" description="Large ribosomal subunit protein bL25 L25" evidence="6">
    <location>
        <begin position="7"/>
        <end position="95"/>
    </location>
</feature>
<dbReference type="HAMAP" id="MF_01334">
    <property type="entry name" value="Ribosomal_bL25_CTC"/>
    <property type="match status" value="1"/>
</dbReference>
<gene>
    <name evidence="5" type="primary">rplY</name>
    <name evidence="5" type="synonym">ctc</name>
    <name evidence="8" type="ORF">KI809_17345</name>
</gene>
<dbReference type="Gene3D" id="2.170.120.20">
    <property type="entry name" value="Ribosomal protein L25, beta domain"/>
    <property type="match status" value="1"/>
</dbReference>
<dbReference type="Gene3D" id="2.40.240.10">
    <property type="entry name" value="Ribosomal Protein L25, Chain P"/>
    <property type="match status" value="1"/>
</dbReference>